<dbReference type="RefSeq" id="WP_093946994.1">
    <property type="nucleotide sequence ID" value="NZ_NMUL01000007.1"/>
</dbReference>
<dbReference type="EMBL" id="NMUL01000007">
    <property type="protein sequence ID" value="OXM69669.1"/>
    <property type="molecule type" value="Genomic_DNA"/>
</dbReference>
<proteinExistence type="predicted"/>
<dbReference type="AlphaFoldDB" id="A0A229TFZ8"/>
<name>A0A229TFZ8_9PSEU</name>
<evidence type="ECO:0000313" key="2">
    <source>
        <dbReference type="EMBL" id="OXM69669.1"/>
    </source>
</evidence>
<organism evidence="2 3">
    <name type="scientific">Amycolatopsis vastitatis</name>
    <dbReference type="NCBI Taxonomy" id="1905142"/>
    <lineage>
        <taxon>Bacteria</taxon>
        <taxon>Bacillati</taxon>
        <taxon>Actinomycetota</taxon>
        <taxon>Actinomycetes</taxon>
        <taxon>Pseudonocardiales</taxon>
        <taxon>Pseudonocardiaceae</taxon>
        <taxon>Amycolatopsis</taxon>
    </lineage>
</organism>
<reference evidence="3" key="1">
    <citation type="submission" date="2017-07" db="EMBL/GenBank/DDBJ databases">
        <title>Comparative genome mining reveals phylogenetic distribution patterns of secondary metabolites in Amycolatopsis.</title>
        <authorList>
            <person name="Adamek M."/>
            <person name="Alanjary M."/>
            <person name="Sales-Ortells H."/>
            <person name="Goodfellow M."/>
            <person name="Bull A.T."/>
            <person name="Kalinowski J."/>
            <person name="Ziemert N."/>
        </authorList>
    </citation>
    <scope>NUCLEOTIDE SEQUENCE [LARGE SCALE GENOMIC DNA]</scope>
    <source>
        <strain evidence="3">H5</strain>
    </source>
</reference>
<keyword evidence="3" id="KW-1185">Reference proteome</keyword>
<feature type="compositionally biased region" description="Basic residues" evidence="1">
    <location>
        <begin position="65"/>
        <end position="74"/>
    </location>
</feature>
<accession>A0A229TFZ8</accession>
<comment type="caution">
    <text evidence="2">The sequence shown here is derived from an EMBL/GenBank/DDBJ whole genome shotgun (WGS) entry which is preliminary data.</text>
</comment>
<evidence type="ECO:0000313" key="3">
    <source>
        <dbReference type="Proteomes" id="UP000215199"/>
    </source>
</evidence>
<gene>
    <name evidence="2" type="ORF">CF165_09170</name>
</gene>
<dbReference type="Proteomes" id="UP000215199">
    <property type="component" value="Unassembled WGS sequence"/>
</dbReference>
<protein>
    <submittedName>
        <fullName evidence="2">Uncharacterized protein</fullName>
    </submittedName>
</protein>
<feature type="region of interest" description="Disordered" evidence="1">
    <location>
        <begin position="54"/>
        <end position="81"/>
    </location>
</feature>
<sequence>MSAVLDREWTERYLAEHGIRPTAEHLACIEAALAAAPPLSDNAITRMTAVIRPLPKPPLAGTPRTRTRAGRPRLRRAERAV</sequence>
<evidence type="ECO:0000256" key="1">
    <source>
        <dbReference type="SAM" id="MobiDB-lite"/>
    </source>
</evidence>